<dbReference type="GO" id="GO:0016705">
    <property type="term" value="F:oxidoreductase activity, acting on paired donors, with incorporation or reduction of molecular oxygen"/>
    <property type="evidence" value="ECO:0007669"/>
    <property type="project" value="InterPro"/>
</dbReference>
<reference evidence="11" key="1">
    <citation type="submission" date="2022-12" db="EMBL/GenBank/DDBJ databases">
        <title>Genome assemblies of Blomia tropicalis.</title>
        <authorList>
            <person name="Cui Y."/>
        </authorList>
    </citation>
    <scope>NUCLEOTIDE SEQUENCE</scope>
    <source>
        <tissue evidence="11">Adult mites</tissue>
    </source>
</reference>
<evidence type="ECO:0000256" key="10">
    <source>
        <dbReference type="SAM" id="Phobius"/>
    </source>
</evidence>
<evidence type="ECO:0000256" key="5">
    <source>
        <dbReference type="ARBA" id="ARBA00023004"/>
    </source>
</evidence>
<sequence length="476" mass="55366">MESIHQAYNSLPTSSTITLVAILTVLIWYYFNWSENSLKRYFKQRNIQYISLGNMFIDILLRRRIEIKKDELIKKFGTIFGFYMVGKPTILVAEPELIQQVVAKDFTTFNNRRKIPSADPVLSKVLPNARDETWKRLRSVITPALSAGKLRNMKFCIDETIETLMINMNNAVDKRNLVAITLTFASPKLASLLDVRINRVPIEFFHKMALEIIKQKRSELHDKTKIKGTNFIECLLQAEVENDEIQADKTKQVTNDELIAQCVMFFVVGYDTTATTITMVSYHLALYPKVQERLYREIISMISKLKEENPNEDDPIKLITYESLNHFEYLNAVIKETLRLYTPLIFAERDASTDFQLETSDGKLRVDVKQGDIIHIPAWSVHRDPKQYPDPEKFDPERFLTPNPTFHKYAYMPFGNGPRACVAKNLALLEARLSIIHMIRKYQFYRCPQTKVPVELYYQSNFIIARDVIIGARRRT</sequence>
<dbReference type="InterPro" id="IPR002401">
    <property type="entry name" value="Cyt_P450_E_grp-I"/>
</dbReference>
<dbReference type="PRINTS" id="PR00463">
    <property type="entry name" value="EP450I"/>
</dbReference>
<dbReference type="PRINTS" id="PR00385">
    <property type="entry name" value="P450"/>
</dbReference>
<evidence type="ECO:0000256" key="6">
    <source>
        <dbReference type="ARBA" id="ARBA00023033"/>
    </source>
</evidence>
<keyword evidence="10" id="KW-1133">Transmembrane helix</keyword>
<dbReference type="EMBL" id="JAPWDV010000001">
    <property type="protein sequence ID" value="KAJ6222391.1"/>
    <property type="molecule type" value="Genomic_DNA"/>
</dbReference>
<accession>A0A9Q0MAR6</accession>
<dbReference type="InterPro" id="IPR050705">
    <property type="entry name" value="Cytochrome_P450_3A"/>
</dbReference>
<gene>
    <name evidence="11" type="ORF">RDWZM_000936</name>
</gene>
<dbReference type="GO" id="GO:0005506">
    <property type="term" value="F:iron ion binding"/>
    <property type="evidence" value="ECO:0007669"/>
    <property type="project" value="InterPro"/>
</dbReference>
<evidence type="ECO:0000313" key="11">
    <source>
        <dbReference type="EMBL" id="KAJ6222391.1"/>
    </source>
</evidence>
<keyword evidence="2 8" id="KW-0349">Heme</keyword>
<keyword evidence="6 9" id="KW-0503">Monooxygenase</keyword>
<evidence type="ECO:0000313" key="12">
    <source>
        <dbReference type="Proteomes" id="UP001142055"/>
    </source>
</evidence>
<evidence type="ECO:0000256" key="7">
    <source>
        <dbReference type="ARBA" id="ARBA00043906"/>
    </source>
</evidence>
<dbReference type="Pfam" id="PF00067">
    <property type="entry name" value="p450"/>
    <property type="match status" value="2"/>
</dbReference>
<dbReference type="PANTHER" id="PTHR24302">
    <property type="entry name" value="CYTOCHROME P450 FAMILY 3"/>
    <property type="match status" value="1"/>
</dbReference>
<evidence type="ECO:0000256" key="1">
    <source>
        <dbReference type="ARBA" id="ARBA00010617"/>
    </source>
</evidence>
<keyword evidence="4 9" id="KW-0560">Oxidoreductase</keyword>
<comment type="cofactor">
    <cofactor evidence="8">
        <name>heme</name>
        <dbReference type="ChEBI" id="CHEBI:30413"/>
    </cofactor>
</comment>
<dbReference type="PANTHER" id="PTHR24302:SF15">
    <property type="entry name" value="FATTY-ACID PEROXYGENASE"/>
    <property type="match status" value="1"/>
</dbReference>
<dbReference type="InterPro" id="IPR001128">
    <property type="entry name" value="Cyt_P450"/>
</dbReference>
<feature type="transmembrane region" description="Helical" evidence="10">
    <location>
        <begin position="12"/>
        <end position="31"/>
    </location>
</feature>
<evidence type="ECO:0000256" key="9">
    <source>
        <dbReference type="RuleBase" id="RU000461"/>
    </source>
</evidence>
<comment type="function">
    <text evidence="7">Cytochromes P450 are a group of heme-thiolate monooxygenases. They oxidize a variety of structurally unrelated compounds, including steroids, fatty acids, and xenobiotics.</text>
</comment>
<keyword evidence="10" id="KW-0812">Transmembrane</keyword>
<evidence type="ECO:0000256" key="8">
    <source>
        <dbReference type="PIRSR" id="PIRSR602401-1"/>
    </source>
</evidence>
<keyword evidence="10" id="KW-0472">Membrane</keyword>
<organism evidence="11 12">
    <name type="scientific">Blomia tropicalis</name>
    <name type="common">Mite</name>
    <dbReference type="NCBI Taxonomy" id="40697"/>
    <lineage>
        <taxon>Eukaryota</taxon>
        <taxon>Metazoa</taxon>
        <taxon>Ecdysozoa</taxon>
        <taxon>Arthropoda</taxon>
        <taxon>Chelicerata</taxon>
        <taxon>Arachnida</taxon>
        <taxon>Acari</taxon>
        <taxon>Acariformes</taxon>
        <taxon>Sarcoptiformes</taxon>
        <taxon>Astigmata</taxon>
        <taxon>Glycyphagoidea</taxon>
        <taxon>Echimyopodidae</taxon>
        <taxon>Blomia</taxon>
    </lineage>
</organism>
<evidence type="ECO:0000256" key="3">
    <source>
        <dbReference type="ARBA" id="ARBA00022723"/>
    </source>
</evidence>
<keyword evidence="3 8" id="KW-0479">Metal-binding</keyword>
<keyword evidence="12" id="KW-1185">Reference proteome</keyword>
<name>A0A9Q0MAR6_BLOTA</name>
<dbReference type="GO" id="GO:0020037">
    <property type="term" value="F:heme binding"/>
    <property type="evidence" value="ECO:0007669"/>
    <property type="project" value="InterPro"/>
</dbReference>
<comment type="similarity">
    <text evidence="1 9">Belongs to the cytochrome P450 family.</text>
</comment>
<dbReference type="PROSITE" id="PS00086">
    <property type="entry name" value="CYTOCHROME_P450"/>
    <property type="match status" value="1"/>
</dbReference>
<feature type="binding site" description="axial binding residue" evidence="8">
    <location>
        <position position="421"/>
    </location>
    <ligand>
        <name>heme</name>
        <dbReference type="ChEBI" id="CHEBI:30413"/>
    </ligand>
    <ligandPart>
        <name>Fe</name>
        <dbReference type="ChEBI" id="CHEBI:18248"/>
    </ligandPart>
</feature>
<dbReference type="InterPro" id="IPR017972">
    <property type="entry name" value="Cyt_P450_CS"/>
</dbReference>
<dbReference type="InterPro" id="IPR036396">
    <property type="entry name" value="Cyt_P450_sf"/>
</dbReference>
<dbReference type="OMA" id="NARDETW"/>
<dbReference type="AlphaFoldDB" id="A0A9Q0MAR6"/>
<comment type="caution">
    <text evidence="11">The sequence shown here is derived from an EMBL/GenBank/DDBJ whole genome shotgun (WGS) entry which is preliminary data.</text>
</comment>
<dbReference type="SUPFAM" id="SSF48264">
    <property type="entry name" value="Cytochrome P450"/>
    <property type="match status" value="1"/>
</dbReference>
<proteinExistence type="inferred from homology"/>
<dbReference type="Proteomes" id="UP001142055">
    <property type="component" value="Chromosome 1"/>
</dbReference>
<evidence type="ECO:0000256" key="2">
    <source>
        <dbReference type="ARBA" id="ARBA00022617"/>
    </source>
</evidence>
<evidence type="ECO:0000256" key="4">
    <source>
        <dbReference type="ARBA" id="ARBA00023002"/>
    </source>
</evidence>
<dbReference type="GO" id="GO:0008395">
    <property type="term" value="F:steroid hydroxylase activity"/>
    <property type="evidence" value="ECO:0007669"/>
    <property type="project" value="TreeGrafter"/>
</dbReference>
<dbReference type="Gene3D" id="1.10.630.10">
    <property type="entry name" value="Cytochrome P450"/>
    <property type="match status" value="2"/>
</dbReference>
<protein>
    <submittedName>
        <fullName evidence="11">Uncharacterized protein</fullName>
    </submittedName>
</protein>
<keyword evidence="5 8" id="KW-0408">Iron</keyword>